<evidence type="ECO:0000313" key="1">
    <source>
        <dbReference type="EMBL" id="MFK4446797.1"/>
    </source>
</evidence>
<keyword evidence="2" id="KW-1185">Reference proteome</keyword>
<name>A0ABW8MSU6_9BURK</name>
<sequence>MTDSNPQDLFTVYQDAWADIPHADRERLIRSSVAEEIIFTSPNIEGQGIANLLHHIEDFQRRFPGAHFRANWILEQHGQLLAEWTMFSKDGTEFLTAHSYARFNDKGHFTQLAGFWRL</sequence>
<organism evidence="1 2">
    <name type="scientific">Caballeronia udeis</name>
    <dbReference type="NCBI Taxonomy" id="1232866"/>
    <lineage>
        <taxon>Bacteria</taxon>
        <taxon>Pseudomonadati</taxon>
        <taxon>Pseudomonadota</taxon>
        <taxon>Betaproteobacteria</taxon>
        <taxon>Burkholderiales</taxon>
        <taxon>Burkholderiaceae</taxon>
        <taxon>Caballeronia</taxon>
    </lineage>
</organism>
<comment type="caution">
    <text evidence="1">The sequence shown here is derived from an EMBL/GenBank/DDBJ whole genome shotgun (WGS) entry which is preliminary data.</text>
</comment>
<reference evidence="1 2" key="2">
    <citation type="submission" date="2024-11" db="EMBL/GenBank/DDBJ databases">
        <title>Using genomics to understand microbial adaptation to soil warming.</title>
        <authorList>
            <person name="Deangelis K.M. PhD."/>
        </authorList>
    </citation>
    <scope>NUCLEOTIDE SEQUENCE [LARGE SCALE GENOMIC DNA]</scope>
    <source>
        <strain evidence="1 2">GAS97</strain>
    </source>
</reference>
<dbReference type="Gene3D" id="3.10.450.50">
    <property type="match status" value="1"/>
</dbReference>
<dbReference type="EMBL" id="JBIYDN010000029">
    <property type="protein sequence ID" value="MFK4446797.1"/>
    <property type="molecule type" value="Genomic_DNA"/>
</dbReference>
<accession>A0ABW8MSU6</accession>
<proteinExistence type="predicted"/>
<evidence type="ECO:0000313" key="2">
    <source>
        <dbReference type="Proteomes" id="UP001620514"/>
    </source>
</evidence>
<dbReference type="RefSeq" id="WP_404611920.1">
    <property type="nucleotide sequence ID" value="NZ_JBIYDN010000029.1"/>
</dbReference>
<gene>
    <name evidence="1" type="ORF">ABH943_006829</name>
</gene>
<dbReference type="Proteomes" id="UP001620514">
    <property type="component" value="Unassembled WGS sequence"/>
</dbReference>
<dbReference type="SUPFAM" id="SSF54427">
    <property type="entry name" value="NTF2-like"/>
    <property type="match status" value="1"/>
</dbReference>
<protein>
    <submittedName>
        <fullName evidence="1">GNAT superfamily N-acetyltransferase</fullName>
    </submittedName>
</protein>
<dbReference type="InterPro" id="IPR032710">
    <property type="entry name" value="NTF2-like_dom_sf"/>
</dbReference>
<reference evidence="1 2" key="1">
    <citation type="submission" date="2024-10" db="EMBL/GenBank/DDBJ databases">
        <authorList>
            <person name="Deangelis K."/>
            <person name="Huntemann M."/>
            <person name="Clum A."/>
            <person name="Wang J."/>
            <person name="Palaniappan K."/>
            <person name="Ritter S."/>
            <person name="Chen I.-M."/>
            <person name="Stamatis D."/>
            <person name="Reddy T."/>
            <person name="O'Malley R."/>
            <person name="Daum C."/>
            <person name="Ng V."/>
            <person name="Ivanova N."/>
            <person name="Kyrpides N."/>
            <person name="Woyke T."/>
        </authorList>
    </citation>
    <scope>NUCLEOTIDE SEQUENCE [LARGE SCALE GENOMIC DNA]</scope>
    <source>
        <strain evidence="1 2">GAS97</strain>
    </source>
</reference>